<gene>
    <name evidence="1" type="ORF">ERS852478_03437</name>
</gene>
<evidence type="ECO:0000313" key="1">
    <source>
        <dbReference type="EMBL" id="CUO64305.1"/>
    </source>
</evidence>
<reference evidence="1 2" key="1">
    <citation type="submission" date="2015-09" db="EMBL/GenBank/DDBJ databases">
        <authorList>
            <consortium name="Pathogen Informatics"/>
        </authorList>
    </citation>
    <scope>NUCLEOTIDE SEQUENCE [LARGE SCALE GENOMIC DNA]</scope>
    <source>
        <strain evidence="1 2">2789STDY5834863</strain>
    </source>
</reference>
<dbReference type="RefSeq" id="WP_020993837.1">
    <property type="nucleotide sequence ID" value="NZ_BTHH01000033.1"/>
</dbReference>
<accession>A0A174GUV7</accession>
<protein>
    <recommendedName>
        <fullName evidence="3">Bacteriophage abortive infection AbiH</fullName>
    </recommendedName>
</protein>
<organism evidence="1 2">
    <name type="scientific">Blautia wexlerae</name>
    <dbReference type="NCBI Taxonomy" id="418240"/>
    <lineage>
        <taxon>Bacteria</taxon>
        <taxon>Bacillati</taxon>
        <taxon>Bacillota</taxon>
        <taxon>Clostridia</taxon>
        <taxon>Lachnospirales</taxon>
        <taxon>Lachnospiraceae</taxon>
        <taxon>Blautia</taxon>
    </lineage>
</organism>
<dbReference type="Proteomes" id="UP000095431">
    <property type="component" value="Unassembled WGS sequence"/>
</dbReference>
<dbReference type="InterPro" id="IPR025935">
    <property type="entry name" value="AbiH"/>
</dbReference>
<evidence type="ECO:0000313" key="2">
    <source>
        <dbReference type="Proteomes" id="UP000095431"/>
    </source>
</evidence>
<dbReference type="AlphaFoldDB" id="A0A174GUV7"/>
<sequence>MNILIVGNGFDLAHGLPTKYADFLKFIDFFYKHKAQESSGLELIAGEDINCYKYFTDLFNSKQDSEFDQYLYDQSRKTIHELSDLCKDNAWIKYFSEVYKSREQKGKDGWIDFESEISLIIQTFNSVSRDIQETIQKGGVGTVLSQRQLNVLALFLEKMDSSSGMATHVWKKEEIDFWKQKLLEDLNKLTRALEIYLSDYISNFMLGNGLPDIKNLPYLDKILSFNYTCTYQRIYGEHPFLEFDYVHGKADLRNDIQSTNMVLGIDEYLEGDARDKDLEFIEFKKFFQRIHKETGGLYEGWLEEIQSEKKIYEISAIVKENGIVKKHHRVVKYHKVFIFGHSLDITDKDILRKFILNENVKIIIFYTDKEDYKKKIINLIKIIGQDELVKRTGGKNKTIVFQKINTCTLESDSMREK</sequence>
<name>A0A174GUV7_9FIRM</name>
<proteinExistence type="predicted"/>
<evidence type="ECO:0008006" key="3">
    <source>
        <dbReference type="Google" id="ProtNLM"/>
    </source>
</evidence>
<dbReference type="eggNOG" id="ENOG502ZMJC">
    <property type="taxonomic scope" value="Bacteria"/>
</dbReference>
<dbReference type="EMBL" id="CYZN01000034">
    <property type="protein sequence ID" value="CUO64305.1"/>
    <property type="molecule type" value="Genomic_DNA"/>
</dbReference>
<dbReference type="Pfam" id="PF14253">
    <property type="entry name" value="AbiH"/>
    <property type="match status" value="1"/>
</dbReference>